<evidence type="ECO:0000313" key="1">
    <source>
        <dbReference type="EnsemblPlants" id="Solyc02g092100.1.1.1"/>
    </source>
</evidence>
<dbReference type="Gramene" id="Solyc02g092100.1.1">
    <property type="protein sequence ID" value="Solyc02g092100.1.1.1"/>
    <property type="gene ID" value="Solyc02g092100.1"/>
</dbReference>
<keyword evidence="2" id="KW-1185">Reference proteome</keyword>
<name>A0A3Q7FD21_SOLLC</name>
<protein>
    <submittedName>
        <fullName evidence="1">Uncharacterized protein</fullName>
    </submittedName>
</protein>
<accession>A0A3Q7FD21</accession>
<dbReference type="Proteomes" id="UP000004994">
    <property type="component" value="Chromosome 2"/>
</dbReference>
<evidence type="ECO:0000313" key="2">
    <source>
        <dbReference type="Proteomes" id="UP000004994"/>
    </source>
</evidence>
<dbReference type="EnsemblPlants" id="Solyc02g092100.1.1">
    <property type="protein sequence ID" value="Solyc02g092100.1.1.1"/>
    <property type="gene ID" value="Solyc02g092100.1"/>
</dbReference>
<dbReference type="PANTHER" id="PTHR34061:SF14">
    <property type="match status" value="1"/>
</dbReference>
<sequence length="123" mass="13704">MKKTPRCGVDFLWCQKSSIVTPREEPEKSITNYGTVVSKRVDGVATRLISGVASAFFVSLERCSCVYIDTKHDSDHDVGESCTLMIPEVNVGQLNNIANPLFAHEEKHKHDQRNVSGIYNIHG</sequence>
<reference evidence="1" key="1">
    <citation type="journal article" date="2012" name="Nature">
        <title>The tomato genome sequence provides insights into fleshy fruit evolution.</title>
        <authorList>
            <consortium name="Tomato Genome Consortium"/>
        </authorList>
    </citation>
    <scope>NUCLEOTIDE SEQUENCE [LARGE SCALE GENOMIC DNA]</scope>
    <source>
        <strain evidence="1">cv. Heinz 1706</strain>
    </source>
</reference>
<dbReference type="OMA" id="ESCTLMI"/>
<dbReference type="AlphaFoldDB" id="A0A3Q7FD21"/>
<dbReference type="InParanoid" id="A0A3Q7FD21"/>
<dbReference type="PANTHER" id="PTHR34061">
    <property type="entry name" value="PROTEIN, PUTATIVE-RELATED"/>
    <property type="match status" value="1"/>
</dbReference>
<reference evidence="1" key="2">
    <citation type="submission" date="2019-01" db="UniProtKB">
        <authorList>
            <consortium name="EnsemblPlants"/>
        </authorList>
    </citation>
    <scope>IDENTIFICATION</scope>
    <source>
        <strain evidence="1">cv. Heinz 1706</strain>
    </source>
</reference>
<proteinExistence type="predicted"/>
<dbReference type="PaxDb" id="4081-Solyc02g092100.1.1"/>
<organism evidence="1">
    <name type="scientific">Solanum lycopersicum</name>
    <name type="common">Tomato</name>
    <name type="synonym">Lycopersicon esculentum</name>
    <dbReference type="NCBI Taxonomy" id="4081"/>
    <lineage>
        <taxon>Eukaryota</taxon>
        <taxon>Viridiplantae</taxon>
        <taxon>Streptophyta</taxon>
        <taxon>Embryophyta</taxon>
        <taxon>Tracheophyta</taxon>
        <taxon>Spermatophyta</taxon>
        <taxon>Magnoliopsida</taxon>
        <taxon>eudicotyledons</taxon>
        <taxon>Gunneridae</taxon>
        <taxon>Pentapetalae</taxon>
        <taxon>asterids</taxon>
        <taxon>lamiids</taxon>
        <taxon>Solanales</taxon>
        <taxon>Solanaceae</taxon>
        <taxon>Solanoideae</taxon>
        <taxon>Solaneae</taxon>
        <taxon>Solanum</taxon>
        <taxon>Solanum subgen. Lycopersicon</taxon>
    </lineage>
</organism>